<dbReference type="EMBL" id="BAABBA010000007">
    <property type="protein sequence ID" value="GAA4287320.1"/>
    <property type="molecule type" value="Genomic_DNA"/>
</dbReference>
<dbReference type="PANTHER" id="PTHR14136">
    <property type="entry name" value="BTB_POZ DOMAIN-CONTAINING PROTEIN KCTD9"/>
    <property type="match status" value="1"/>
</dbReference>
<feature type="compositionally biased region" description="Low complexity" evidence="1">
    <location>
        <begin position="1"/>
        <end position="17"/>
    </location>
</feature>
<evidence type="ECO:0000313" key="3">
    <source>
        <dbReference type="Proteomes" id="UP001499841"/>
    </source>
</evidence>
<dbReference type="Proteomes" id="UP001499841">
    <property type="component" value="Unassembled WGS sequence"/>
</dbReference>
<dbReference type="InterPro" id="IPR051082">
    <property type="entry name" value="Pentapeptide-BTB/POZ_domain"/>
</dbReference>
<evidence type="ECO:0000313" key="2">
    <source>
        <dbReference type="EMBL" id="GAA4287320.1"/>
    </source>
</evidence>
<feature type="region of interest" description="Disordered" evidence="1">
    <location>
        <begin position="1"/>
        <end position="29"/>
    </location>
</feature>
<name>A0ABP8ETS8_9MICO</name>
<proteinExistence type="predicted"/>
<protein>
    <recommendedName>
        <fullName evidence="4">Pentapeptide repeat-containing protein</fullName>
    </recommendedName>
</protein>
<dbReference type="Gene3D" id="2.160.20.80">
    <property type="entry name" value="E3 ubiquitin-protein ligase SopA"/>
    <property type="match status" value="1"/>
</dbReference>
<accession>A0ABP8ETS8</accession>
<organism evidence="2 3">
    <name type="scientific">Georgenia daeguensis</name>
    <dbReference type="NCBI Taxonomy" id="908355"/>
    <lineage>
        <taxon>Bacteria</taxon>
        <taxon>Bacillati</taxon>
        <taxon>Actinomycetota</taxon>
        <taxon>Actinomycetes</taxon>
        <taxon>Micrococcales</taxon>
        <taxon>Bogoriellaceae</taxon>
        <taxon>Georgenia</taxon>
    </lineage>
</organism>
<evidence type="ECO:0000256" key="1">
    <source>
        <dbReference type="SAM" id="MobiDB-lite"/>
    </source>
</evidence>
<sequence length="242" mass="25038">MSGDSAAGTGPAAASDARGAGGPRVPDPDVALRLEPFAGPTAGGLVDISLTGVDLTGADLTGTVLDEVQVEASSLDRLRGAGGRWRHTVLVDCRLDGADLANLRAEDVSLVRCALREARLTGAQLPGARLRAVRLEGVRASLTSWRGATFQHVVLRGCDLTEADLTGAALTDVLLEDCDLTGAQLSKLRCERVHLRGCRLRGVGGVDGLRGASVSEADAYELLPALARAAGVRISESGPWGR</sequence>
<comment type="caution">
    <text evidence="2">The sequence shown here is derived from an EMBL/GenBank/DDBJ whole genome shotgun (WGS) entry which is preliminary data.</text>
</comment>
<dbReference type="Pfam" id="PF00805">
    <property type="entry name" value="Pentapeptide"/>
    <property type="match status" value="3"/>
</dbReference>
<dbReference type="RefSeq" id="WP_345039840.1">
    <property type="nucleotide sequence ID" value="NZ_BAABBA010000007.1"/>
</dbReference>
<dbReference type="InterPro" id="IPR001646">
    <property type="entry name" value="5peptide_repeat"/>
</dbReference>
<keyword evidence="3" id="KW-1185">Reference proteome</keyword>
<dbReference type="SUPFAM" id="SSF141571">
    <property type="entry name" value="Pentapeptide repeat-like"/>
    <property type="match status" value="1"/>
</dbReference>
<dbReference type="PANTHER" id="PTHR14136:SF17">
    <property type="entry name" value="BTB_POZ DOMAIN-CONTAINING PROTEIN KCTD9"/>
    <property type="match status" value="1"/>
</dbReference>
<evidence type="ECO:0008006" key="4">
    <source>
        <dbReference type="Google" id="ProtNLM"/>
    </source>
</evidence>
<gene>
    <name evidence="2" type="ORF">GCM10022262_16790</name>
</gene>
<reference evidence="3" key="1">
    <citation type="journal article" date="2019" name="Int. J. Syst. Evol. Microbiol.">
        <title>The Global Catalogue of Microorganisms (GCM) 10K type strain sequencing project: providing services to taxonomists for standard genome sequencing and annotation.</title>
        <authorList>
            <consortium name="The Broad Institute Genomics Platform"/>
            <consortium name="The Broad Institute Genome Sequencing Center for Infectious Disease"/>
            <person name="Wu L."/>
            <person name="Ma J."/>
        </authorList>
    </citation>
    <scope>NUCLEOTIDE SEQUENCE [LARGE SCALE GENOMIC DNA]</scope>
    <source>
        <strain evidence="3">JCM 17459</strain>
    </source>
</reference>